<feature type="domain" description="HTH cro/C1-type" evidence="2">
    <location>
        <begin position="165"/>
        <end position="219"/>
    </location>
</feature>
<dbReference type="OrthoDB" id="9106411at2"/>
<dbReference type="PROSITE" id="PS50943">
    <property type="entry name" value="HTH_CROC1"/>
    <property type="match status" value="1"/>
</dbReference>
<organism evidence="3 4">
    <name type="scientific">Paraburkholderia graminis (strain ATCC 700544 / DSM 17151 / LMG 18924 / NCIMB 13744 / C4D1M)</name>
    <dbReference type="NCBI Taxonomy" id="396598"/>
    <lineage>
        <taxon>Bacteria</taxon>
        <taxon>Pseudomonadati</taxon>
        <taxon>Pseudomonadota</taxon>
        <taxon>Betaproteobacteria</taxon>
        <taxon>Burkholderiales</taxon>
        <taxon>Burkholderiaceae</taxon>
        <taxon>Paraburkholderia</taxon>
    </lineage>
</organism>
<dbReference type="CDD" id="cd00093">
    <property type="entry name" value="HTH_XRE"/>
    <property type="match status" value="1"/>
</dbReference>
<dbReference type="AlphaFoldDB" id="B1G963"/>
<feature type="region of interest" description="Disordered" evidence="1">
    <location>
        <begin position="112"/>
        <end position="134"/>
    </location>
</feature>
<dbReference type="Pfam" id="PF13560">
    <property type="entry name" value="HTH_31"/>
    <property type="match status" value="1"/>
</dbReference>
<dbReference type="GO" id="GO:0003677">
    <property type="term" value="F:DNA binding"/>
    <property type="evidence" value="ECO:0007669"/>
    <property type="project" value="InterPro"/>
</dbReference>
<sequence length="413" mass="46221">MPYGLDYSDVRYETDHAGNRLKATIPYTMFSALTEFWIAARRAQTAQLEASTRPGLFKGSLQAAQVPTPDDPPTVSPRRDSARPLNLNDRHWQSLIARLPEEVEPQAKLETPAAISPPEAFPPDTLSTSLVDSSPKPKRRVFYRAFVEAPPTEVVDRVANGMYFIRAWREHRGLTVEDAADLLGRDKTTVAWHESGKATPSRLTLEKLAQVYDCPVAQLTPLPGSDDSAFDEKPVQAAPVIAEVKPEQRRRTIKEPRSPAATDYPDAVLAYMVAGKSPMLAWRLYRNMTVKALAEAYATTSSNVKSMEQHAWLRRSTIAKLWPVFHCKPEQLLRPEGMPSLRGTLQTEAKIVISEPARVNKAVDRHSEQPASVMEAAFLQAGVVEPTVLREVKERDRARIERLAKMQAELERL</sequence>
<dbReference type="RefSeq" id="WP_006052467.1">
    <property type="nucleotide sequence ID" value="NZ_ABLD01000029.1"/>
</dbReference>
<feature type="region of interest" description="Disordered" evidence="1">
    <location>
        <begin position="54"/>
        <end position="85"/>
    </location>
</feature>
<evidence type="ECO:0000313" key="3">
    <source>
        <dbReference type="EMBL" id="EDT07324.1"/>
    </source>
</evidence>
<name>B1G963_PARG4</name>
<accession>B1G963</accession>
<keyword evidence="4" id="KW-1185">Reference proteome</keyword>
<evidence type="ECO:0000259" key="2">
    <source>
        <dbReference type="PROSITE" id="PS50943"/>
    </source>
</evidence>
<comment type="caution">
    <text evidence="3">The sequence shown here is derived from an EMBL/GenBank/DDBJ whole genome shotgun (WGS) entry which is preliminary data.</text>
</comment>
<evidence type="ECO:0000256" key="1">
    <source>
        <dbReference type="SAM" id="MobiDB-lite"/>
    </source>
</evidence>
<reference evidence="3 4" key="1">
    <citation type="submission" date="2008-03" db="EMBL/GenBank/DDBJ databases">
        <title>Sequencing of the draft genome and assembly of Burkholderia graminis C4D1M.</title>
        <authorList>
            <consortium name="US DOE Joint Genome Institute (JGI-PGF)"/>
            <person name="Copeland A."/>
            <person name="Lucas S."/>
            <person name="Lapidus A."/>
            <person name="Glavina del Rio T."/>
            <person name="Dalin E."/>
            <person name="Tice H."/>
            <person name="Bruce D."/>
            <person name="Goodwin L."/>
            <person name="Pitluck S."/>
            <person name="Larimer F."/>
            <person name="Land M.L."/>
            <person name="Hauser L."/>
            <person name="Tiedje J."/>
            <person name="Richardson P."/>
        </authorList>
    </citation>
    <scope>NUCLEOTIDE SEQUENCE [LARGE SCALE GENOMIC DNA]</scope>
    <source>
        <strain evidence="4">ATCC 700544 / DSM 17151 / LMG 18924 / NCIMB 13744 / C4D1M</strain>
    </source>
</reference>
<dbReference type="Proteomes" id="UP000005045">
    <property type="component" value="Unassembled WGS sequence"/>
</dbReference>
<dbReference type="Gene3D" id="1.10.260.40">
    <property type="entry name" value="lambda repressor-like DNA-binding domains"/>
    <property type="match status" value="1"/>
</dbReference>
<proteinExistence type="predicted"/>
<dbReference type="EMBL" id="ABLD01000029">
    <property type="protein sequence ID" value="EDT07324.1"/>
    <property type="molecule type" value="Genomic_DNA"/>
</dbReference>
<dbReference type="InterPro" id="IPR001387">
    <property type="entry name" value="Cro/C1-type_HTH"/>
</dbReference>
<protein>
    <submittedName>
        <fullName evidence="3">Transcriptional regulator, XRE family</fullName>
    </submittedName>
</protein>
<dbReference type="InterPro" id="IPR010982">
    <property type="entry name" value="Lambda_DNA-bd_dom_sf"/>
</dbReference>
<evidence type="ECO:0000313" key="4">
    <source>
        <dbReference type="Proteomes" id="UP000005045"/>
    </source>
</evidence>
<dbReference type="SMART" id="SM00530">
    <property type="entry name" value="HTH_XRE"/>
    <property type="match status" value="1"/>
</dbReference>
<dbReference type="SUPFAM" id="SSF47413">
    <property type="entry name" value="lambda repressor-like DNA-binding domains"/>
    <property type="match status" value="1"/>
</dbReference>
<gene>
    <name evidence="3" type="ORF">BgramDRAFT_5900</name>
</gene>